<dbReference type="Proteomes" id="UP001642464">
    <property type="component" value="Unassembled WGS sequence"/>
</dbReference>
<name>A0ABP0QXI0_9DINO</name>
<dbReference type="Gene3D" id="1.20.1520.10">
    <property type="entry name" value="ADP-ribosylation factor-like 2-binding protein, domain"/>
    <property type="match status" value="1"/>
</dbReference>
<dbReference type="EMBL" id="CAXAMM010040407">
    <property type="protein sequence ID" value="CAK9093003.1"/>
    <property type="molecule type" value="Genomic_DNA"/>
</dbReference>
<evidence type="ECO:0000259" key="2">
    <source>
        <dbReference type="PROSITE" id="PS50994"/>
    </source>
</evidence>
<feature type="region of interest" description="Disordered" evidence="1">
    <location>
        <begin position="1545"/>
        <end position="1599"/>
    </location>
</feature>
<dbReference type="Pfam" id="PF01936">
    <property type="entry name" value="NYN"/>
    <property type="match status" value="1"/>
</dbReference>
<dbReference type="InterPro" id="IPR001584">
    <property type="entry name" value="Integrase_cat-core"/>
</dbReference>
<dbReference type="SUPFAM" id="SSF53098">
    <property type="entry name" value="Ribonuclease H-like"/>
    <property type="match status" value="1"/>
</dbReference>
<evidence type="ECO:0000313" key="4">
    <source>
        <dbReference type="Proteomes" id="UP001642464"/>
    </source>
</evidence>
<feature type="domain" description="Integrase catalytic" evidence="2">
    <location>
        <begin position="324"/>
        <end position="499"/>
    </location>
</feature>
<dbReference type="PROSITE" id="PS50994">
    <property type="entry name" value="INTEGRASE"/>
    <property type="match status" value="1"/>
</dbReference>
<dbReference type="Gene3D" id="3.30.420.10">
    <property type="entry name" value="Ribonuclease H-like superfamily/Ribonuclease H"/>
    <property type="match status" value="1"/>
</dbReference>
<reference evidence="3 4" key="1">
    <citation type="submission" date="2024-02" db="EMBL/GenBank/DDBJ databases">
        <authorList>
            <person name="Chen Y."/>
            <person name="Shah S."/>
            <person name="Dougan E. K."/>
            <person name="Thang M."/>
            <person name="Chan C."/>
        </authorList>
    </citation>
    <scope>NUCLEOTIDE SEQUENCE [LARGE SCALE GENOMIC DNA]</scope>
</reference>
<evidence type="ECO:0000256" key="1">
    <source>
        <dbReference type="SAM" id="MobiDB-lite"/>
    </source>
</evidence>
<dbReference type="InterPro" id="IPR021139">
    <property type="entry name" value="NYN"/>
</dbReference>
<proteinExistence type="predicted"/>
<evidence type="ECO:0000313" key="3">
    <source>
        <dbReference type="EMBL" id="CAK9093003.1"/>
    </source>
</evidence>
<gene>
    <name evidence="3" type="ORF">SCF082_LOCUS43751</name>
</gene>
<dbReference type="InterPro" id="IPR042541">
    <property type="entry name" value="BART_sf"/>
</dbReference>
<dbReference type="InterPro" id="IPR012337">
    <property type="entry name" value="RNaseH-like_sf"/>
</dbReference>
<feature type="region of interest" description="Disordered" evidence="1">
    <location>
        <begin position="674"/>
        <end position="695"/>
    </location>
</feature>
<comment type="caution">
    <text evidence="3">The sequence shown here is derived from an EMBL/GenBank/DDBJ whole genome shotgun (WGS) entry which is preliminary data.</text>
</comment>
<accession>A0ABP0QXI0</accession>
<dbReference type="InterPro" id="IPR013103">
    <property type="entry name" value="RVT_2"/>
</dbReference>
<protein>
    <submittedName>
        <fullName evidence="3">Copia protein (Gag-int-pol protein) [Cleaved into: Copia VLP protein</fullName>
    </submittedName>
</protein>
<feature type="region of interest" description="Disordered" evidence="1">
    <location>
        <begin position="876"/>
        <end position="899"/>
    </location>
</feature>
<organism evidence="3 4">
    <name type="scientific">Durusdinium trenchii</name>
    <dbReference type="NCBI Taxonomy" id="1381693"/>
    <lineage>
        <taxon>Eukaryota</taxon>
        <taxon>Sar</taxon>
        <taxon>Alveolata</taxon>
        <taxon>Dinophyceae</taxon>
        <taxon>Suessiales</taxon>
        <taxon>Symbiodiniaceae</taxon>
        <taxon>Durusdinium</taxon>
    </lineage>
</organism>
<dbReference type="Pfam" id="PF07727">
    <property type="entry name" value="RVT_2"/>
    <property type="match status" value="1"/>
</dbReference>
<dbReference type="InterPro" id="IPR036397">
    <property type="entry name" value="RNaseH_sf"/>
</dbReference>
<sequence>MLQETNGMVTTCHSGAYGATNSKGQKIKKTFKFASNNKDILYYLSEKLNAEELAQCIPLQGKEVTLSQHYPDGLVASILKGIKYVARQMNPARFLPKKVLANYTLPQGNQQQWNTLMQNASTLMEQTATKNYVLGPDDDLYKQVQQLFPWHLTRVQVAKQPLVHRHPSFVPHTHRGSVLQYVGKEDAEVQTEDLSDVHFPRSCFRRPVELALFFYGYPDMIDENIGIPGEEAEQRQMEKEFAEPNPTREIFHEEITFPNTSGVDKSIKMATSRTHKNMGHLPPNEMIKLLALNGITSDQVIKCIKAMRCSACQRAKGLHRPNPATSTPQYLGQFADNVQADIFYLRDMTTENYPILGIICEATHLHTAIRLPSRRPRDVYESFRTAWLQHFGFPMRLSVDDDGAFKAEFDDKMTEGGTHLNVIAPEAHHQLGTIERHNGTLRMLLERIVDSTPCTCREDIDNALIAATQAKNSATWSSGRPPYIAAFGRIPRFGTDLLSDPRALISGSTMAETQQQAALMRAEALKTLAEASASSTLRRALLRKTNEVDDYEPTPGSLLAYWRWTVRSHRKRGGYRIARFLGRDPDGRNYWVQSGSQTLRVARNQIRNVFGYEQYIPTRQDVDALKLAEENIRSDQIQDDFVPEEVDIPPAEAAELEFQDAEFPELIMPAAPDTAEQTNNTEPKNDTPEAPAPSSPMAVHIRQDIRQTQNVFAPAGSMPALQADFIQARKVDNRTYELYNYESAFGEPFPDLHCWARLDLLTSKPSLSLASGPAMSTVLWRRTLDAVTGELLFEGPVQPELEEDESHHFKEPLNTVTELWHSGKSAALTTSFLGYDDSLEEVSEGWDGSFENPFTGKNIFYKIYVTDLAKGVGDFNSSLSDSSTDEEDMTSGGPKFSKGMTLTRQEQKAIEKELQCSDIMKQSPDYIEAFVDAARKEATSFQTWKSLRPIPPAEAKRILADPKLRRRAMSSRAVYRDKPKGVAPLRAKCANGKAFKTQTVWKLWTGDVSTAFLQGQQNMEEREGKIFTRPPSDEIVKRAGQSALYEITGNVYGLANAPYTWTAEVERRLVALGFRVHSFDRMMFYFVNASGFTCAVLVVYVDDFLLTHDPSFPFQRFVEAFTWGPQGYVNPGSPVTFKGKELEISVDASGETILSITQKSFIDALERGIPVKKADGSKVLEEHQWPEYRSISGCLQWLAGQSRVDIASAVSLSNKGAETTGAELELLNDTLLYVKSTRDKGLKIYGVPIDESTTLVGFSDSSWANAKNSASQHGTLILLAPPSVSEKTSVGALVDWKSSRSRRVCRSTLAAESVAADSCSDRLVFAQYSLAELVFQTPAHRVGKVLRMLLVTDCKSLYDCISAPNPNCEDRRSLVNIRSIQEVIDARTVHWVPTTLQMSDCLTKISRALQETLLSWLQFPRIQLRKHDEPNRKLVMHALVRQVQVAPGCELNAKLTASVLLRGQTLVEESSSAGAQVVDLPPLPELWSPDRPTSLGSYRMYTAQLALCDSTCDRVTFHFALRWLSKSESHGPKDKLDVAPEVVRPTAPEAPQVVSPDPPSLTSEPALMPDPQSLEKPPSIPELEDVTPAVKGDSPGVAPQKNAWGRLMTGFLMAKLDSILQESLAVLSKAESNLFAHHIHHEYSEGHFQVHQKFLSSLESRLEEYLGGSLGISVDDLAEILQHEASDNVDAKIILDRLLQHTELHEFSTIMRQRCWGSVKEVRLFWDIQNIGGEVMEGESSRMIRTLVTFLKDNYMLSGNVDMWAVAPLHYYADRQTMVRDLNDFGITVVHCSDKAEAADHLIKSRIEKDLTAMQKSGTPPAETAFILITSDKDFTDVLRKLYFNGHKTVVVHNVEMKGTKKSEHFEKLTLFSTECFAFSDIVTWDLVHEQDAWQKVMGWASSRVQPGVRIKTPRQEVASGGGRLWHCTFEVDFGKGQRAFLSEGWHRERYESGAEAAKAALTRLQALFGDRAEERVIKQADLKAALKR</sequence>
<keyword evidence="4" id="KW-1185">Reference proteome</keyword>